<dbReference type="RefSeq" id="WP_120464975.1">
    <property type="nucleotide sequence ID" value="NZ_BMIW01000041.1"/>
</dbReference>
<sequence>MKLHLVFDLSILTPLAEALETQGYFIAGTDVTLEQFAVAASAGQVDAEIAIVDGGLGVVHRQDCVNFLKEVRMRVPDTRLIVILPEVDSEWQRSLGMYGIYDVYAAEQFGIEDVQRWIQTKKTLADIPGFNPELPASQKKVERKVGFSLEKNKGKVQTLLSDWTRGFKRAEKITVPVNDESKEREARELTDHVESPVTLKEKQEYVDMDKQNKTDSQPEKLPIYHVSQPYIVAVGGLARRSGNTHTALQIAYETASKGLKTAFVEYRNKPRPSDIVSFATDFDGLKFKRHGIDFFPNRSPFDVAEVYTLGYDSVILDLGVLVDENEGRLEMNSAAQEFLRCPFQLITLSAAPWDLHYIVQHLSQLSVLLRKSSFIINYADEDMIKEFREMFPSITSIMNLLEANPFTDAGELAYWLEQPKTKRKRWFVQ</sequence>
<gene>
    <name evidence="1" type="ORF">GCM10010913_41390</name>
</gene>
<organism evidence="1 2">
    <name type="scientific">Paenibacillus aceti</name>
    <dbReference type="NCBI Taxonomy" id="1820010"/>
    <lineage>
        <taxon>Bacteria</taxon>
        <taxon>Bacillati</taxon>
        <taxon>Bacillota</taxon>
        <taxon>Bacilli</taxon>
        <taxon>Bacillales</taxon>
        <taxon>Paenibacillaceae</taxon>
        <taxon>Paenibacillus</taxon>
    </lineage>
</organism>
<proteinExistence type="predicted"/>
<dbReference type="Proteomes" id="UP000608420">
    <property type="component" value="Unassembled WGS sequence"/>
</dbReference>
<comment type="caution">
    <text evidence="1">The sequence shown here is derived from an EMBL/GenBank/DDBJ whole genome shotgun (WGS) entry which is preliminary data.</text>
</comment>
<evidence type="ECO:0000313" key="1">
    <source>
        <dbReference type="EMBL" id="GGG15214.1"/>
    </source>
</evidence>
<evidence type="ECO:0000313" key="2">
    <source>
        <dbReference type="Proteomes" id="UP000608420"/>
    </source>
</evidence>
<dbReference type="EMBL" id="BMIW01000041">
    <property type="protein sequence ID" value="GGG15214.1"/>
    <property type="molecule type" value="Genomic_DNA"/>
</dbReference>
<keyword evidence="2" id="KW-1185">Reference proteome</keyword>
<reference evidence="2" key="1">
    <citation type="journal article" date="2019" name="Int. J. Syst. Evol. Microbiol.">
        <title>The Global Catalogue of Microorganisms (GCM) 10K type strain sequencing project: providing services to taxonomists for standard genome sequencing and annotation.</title>
        <authorList>
            <consortium name="The Broad Institute Genomics Platform"/>
            <consortium name="The Broad Institute Genome Sequencing Center for Infectious Disease"/>
            <person name="Wu L."/>
            <person name="Ma J."/>
        </authorList>
    </citation>
    <scope>NUCLEOTIDE SEQUENCE [LARGE SCALE GENOMIC DNA]</scope>
    <source>
        <strain evidence="2">CGMCC 1.15420</strain>
    </source>
</reference>
<protein>
    <recommendedName>
        <fullName evidence="3">Response regulatory domain-containing protein</fullName>
    </recommendedName>
</protein>
<name>A0ABQ1W4W5_9BACL</name>
<evidence type="ECO:0008006" key="3">
    <source>
        <dbReference type="Google" id="ProtNLM"/>
    </source>
</evidence>
<accession>A0ABQ1W4W5</accession>